<keyword evidence="1" id="KW-0472">Membrane</keyword>
<feature type="transmembrane region" description="Helical" evidence="1">
    <location>
        <begin position="6"/>
        <end position="25"/>
    </location>
</feature>
<evidence type="ECO:0000313" key="4">
    <source>
        <dbReference type="Proteomes" id="UP000273982"/>
    </source>
</evidence>
<dbReference type="InterPro" id="IPR011033">
    <property type="entry name" value="PRC_barrel-like_sf"/>
</dbReference>
<name>A0A3G8M6P5_9HYPH</name>
<evidence type="ECO:0000256" key="1">
    <source>
        <dbReference type="SAM" id="Phobius"/>
    </source>
</evidence>
<evidence type="ECO:0000259" key="2">
    <source>
        <dbReference type="Pfam" id="PF05239"/>
    </source>
</evidence>
<feature type="transmembrane region" description="Helical" evidence="1">
    <location>
        <begin position="56"/>
        <end position="75"/>
    </location>
</feature>
<dbReference type="Proteomes" id="UP000273982">
    <property type="component" value="Chromosome"/>
</dbReference>
<dbReference type="SUPFAM" id="SSF50346">
    <property type="entry name" value="PRC-barrel domain"/>
    <property type="match status" value="1"/>
</dbReference>
<protein>
    <submittedName>
        <fullName evidence="3">PRC-barrel domain containing protein</fullName>
    </submittedName>
</protein>
<accession>A0A3G8M6P5</accession>
<keyword evidence="1" id="KW-0812">Transmembrane</keyword>
<feature type="transmembrane region" description="Helical" evidence="1">
    <location>
        <begin position="32"/>
        <end position="50"/>
    </location>
</feature>
<dbReference type="Gene3D" id="2.30.30.240">
    <property type="entry name" value="PRC-barrel domain"/>
    <property type="match status" value="1"/>
</dbReference>
<dbReference type="KEGG" id="mros:EHO51_11220"/>
<dbReference type="Pfam" id="PF05239">
    <property type="entry name" value="PRC"/>
    <property type="match status" value="1"/>
</dbReference>
<dbReference type="AlphaFoldDB" id="A0A3G8M6P5"/>
<feature type="domain" description="PRC-barrel" evidence="2">
    <location>
        <begin position="100"/>
        <end position="145"/>
    </location>
</feature>
<organism evidence="3 4">
    <name type="scientific">Methylocystis rosea</name>
    <dbReference type="NCBI Taxonomy" id="173366"/>
    <lineage>
        <taxon>Bacteria</taxon>
        <taxon>Pseudomonadati</taxon>
        <taxon>Pseudomonadota</taxon>
        <taxon>Alphaproteobacteria</taxon>
        <taxon>Hyphomicrobiales</taxon>
        <taxon>Methylocystaceae</taxon>
        <taxon>Methylocystis</taxon>
    </lineage>
</organism>
<evidence type="ECO:0000313" key="3">
    <source>
        <dbReference type="EMBL" id="AZG77264.1"/>
    </source>
</evidence>
<gene>
    <name evidence="3" type="ORF">EHO51_11220</name>
</gene>
<proteinExistence type="predicted"/>
<reference evidence="3 4" key="1">
    <citation type="submission" date="2018-11" db="EMBL/GenBank/DDBJ databases">
        <title>Genome squencing of methanotrophic bacteria isolated from alkaline groundwater in Korea.</title>
        <authorList>
            <person name="Nguyen L.N."/>
        </authorList>
    </citation>
    <scope>NUCLEOTIDE SEQUENCE [LARGE SCALE GENOMIC DNA]</scope>
    <source>
        <strain evidence="3 4">GW6</strain>
    </source>
</reference>
<dbReference type="EMBL" id="CP034086">
    <property type="protein sequence ID" value="AZG77264.1"/>
    <property type="molecule type" value="Genomic_DNA"/>
</dbReference>
<sequence>MWEWALGWIAPAATMIAAMMTAANAGARVTGWGFVVFAIGSVAWSLTATYSHQRNLLLTNLVLTVVNLIGVWRWLGRQARHEDGSIKAVRKSSHADAVPTLFSASAAVGANVIDASGERLGVIVDLMLRRDQRGLAYVVVAQYGMGGVGETLRAVDPANIEFTADFAHSKISRKELDALPALQADDWPSALPSERARDPSALDRN</sequence>
<keyword evidence="1" id="KW-1133">Transmembrane helix</keyword>
<dbReference type="InterPro" id="IPR027275">
    <property type="entry name" value="PRC-brl_dom"/>
</dbReference>